<gene>
    <name evidence="2" type="ORF">PVAP13_8KG345501</name>
</gene>
<comment type="caution">
    <text evidence="2">The sequence shown here is derived from an EMBL/GenBank/DDBJ whole genome shotgun (WGS) entry which is preliminary data.</text>
</comment>
<evidence type="ECO:0000256" key="1">
    <source>
        <dbReference type="SAM" id="MobiDB-lite"/>
    </source>
</evidence>
<organism evidence="2 3">
    <name type="scientific">Panicum virgatum</name>
    <name type="common">Blackwell switchgrass</name>
    <dbReference type="NCBI Taxonomy" id="38727"/>
    <lineage>
        <taxon>Eukaryota</taxon>
        <taxon>Viridiplantae</taxon>
        <taxon>Streptophyta</taxon>
        <taxon>Embryophyta</taxon>
        <taxon>Tracheophyta</taxon>
        <taxon>Spermatophyta</taxon>
        <taxon>Magnoliopsida</taxon>
        <taxon>Liliopsida</taxon>
        <taxon>Poales</taxon>
        <taxon>Poaceae</taxon>
        <taxon>PACMAD clade</taxon>
        <taxon>Panicoideae</taxon>
        <taxon>Panicodae</taxon>
        <taxon>Paniceae</taxon>
        <taxon>Panicinae</taxon>
        <taxon>Panicum</taxon>
        <taxon>Panicum sect. Hiantes</taxon>
    </lineage>
</organism>
<feature type="region of interest" description="Disordered" evidence="1">
    <location>
        <begin position="1"/>
        <end position="34"/>
    </location>
</feature>
<evidence type="ECO:0000313" key="3">
    <source>
        <dbReference type="Proteomes" id="UP000823388"/>
    </source>
</evidence>
<dbReference type="EMBL" id="CM029051">
    <property type="protein sequence ID" value="KAG2562019.1"/>
    <property type="molecule type" value="Genomic_DNA"/>
</dbReference>
<name>A0A8T0PN61_PANVG</name>
<evidence type="ECO:0000313" key="2">
    <source>
        <dbReference type="EMBL" id="KAG2562019.1"/>
    </source>
</evidence>
<reference evidence="2" key="1">
    <citation type="submission" date="2020-05" db="EMBL/GenBank/DDBJ databases">
        <title>WGS assembly of Panicum virgatum.</title>
        <authorList>
            <person name="Lovell J.T."/>
            <person name="Jenkins J."/>
            <person name="Shu S."/>
            <person name="Juenger T.E."/>
            <person name="Schmutz J."/>
        </authorList>
    </citation>
    <scope>NUCLEOTIDE SEQUENCE</scope>
    <source>
        <strain evidence="2">AP13</strain>
    </source>
</reference>
<dbReference type="Proteomes" id="UP000823388">
    <property type="component" value="Chromosome 8K"/>
</dbReference>
<dbReference type="AlphaFoldDB" id="A0A8T0PN61"/>
<accession>A0A8T0PN61</accession>
<proteinExistence type="predicted"/>
<protein>
    <submittedName>
        <fullName evidence="2">Uncharacterized protein</fullName>
    </submittedName>
</protein>
<keyword evidence="3" id="KW-1185">Reference proteome</keyword>
<sequence>MYLKSDGHHYELPPMLVTDRPHPRSRGPAFSRPCADRSDLAILRPAGDPCPAPHRPGEVLHRPLPFHPCVAGSRDSLRRRLPSHLRRRFPQCSSSPARSY</sequence>
<feature type="compositionally biased region" description="Basic and acidic residues" evidence="1">
    <location>
        <begin position="1"/>
        <end position="11"/>
    </location>
</feature>